<proteinExistence type="predicted"/>
<evidence type="ECO:0000313" key="3">
    <source>
        <dbReference type="EMBL" id="QTX33039.1"/>
    </source>
</evidence>
<dbReference type="KEGG" id="aram:KAR29_03785"/>
<dbReference type="AlphaFoldDB" id="A0A9Q7EWT3"/>
<dbReference type="RefSeq" id="WP_274374308.1">
    <property type="nucleotide sequence ID" value="NZ_CP072943.1"/>
</dbReference>
<keyword evidence="4" id="KW-1185">Reference proteome</keyword>
<accession>A0A9Q7EWT3</accession>
<name>A0A9Q7EWT3_9BACT</name>
<evidence type="ECO:0000313" key="4">
    <source>
        <dbReference type="Proteomes" id="UP000671879"/>
    </source>
</evidence>
<dbReference type="Proteomes" id="UP000671879">
    <property type="component" value="Chromosome"/>
</dbReference>
<reference evidence="4" key="1">
    <citation type="submission" date="2021-04" db="EMBL/GenBank/DDBJ databases">
        <title>A novel Synergistetes isolate from a pyrite-forming mixed culture.</title>
        <authorList>
            <person name="Bunk B."/>
            <person name="Sproer C."/>
            <person name="Spring S."/>
            <person name="Pester M."/>
        </authorList>
    </citation>
    <scope>NUCLEOTIDE SEQUENCE [LARGE SCALE GENOMIC DNA]</scope>
    <source>
        <strain evidence="4">J.5.4.2-T.3.5.2</strain>
    </source>
</reference>
<feature type="domain" description="Wadjet protein JetD C-terminal" evidence="1">
    <location>
        <begin position="210"/>
        <end position="385"/>
    </location>
</feature>
<dbReference type="EMBL" id="CP072943">
    <property type="protein sequence ID" value="QTX33039.1"/>
    <property type="molecule type" value="Genomic_DNA"/>
</dbReference>
<evidence type="ECO:0000259" key="1">
    <source>
        <dbReference type="Pfam" id="PF09983"/>
    </source>
</evidence>
<dbReference type="Pfam" id="PF09983">
    <property type="entry name" value="JetD_C"/>
    <property type="match status" value="1"/>
</dbReference>
<protein>
    <recommendedName>
        <fullName evidence="5">Wadjet protein JetD C-terminal domain-containing protein</fullName>
    </recommendedName>
</protein>
<gene>
    <name evidence="3" type="ORF">KAR29_03785</name>
</gene>
<sequence>MTWTTPADLKTQVQRLWDRGLLLAALAGGEPLFPRRLVLKGPTSRELSERFPEVRDWIARISAASGPYRIEWRTVNHRVLGVNEIPAQIWIDSLEDAFRLIGRRREAERFAALLALTGESRPELTVWQARRPHRALELAEEWPRLLAVVTWCLNHLRPAVYLRQIDLPGVHTKFIEGHKAVLAELLDLVLPEEAIDGAYGGASGFCRRYGFLDKPSRVRFRVLDPAVRLLRTEGDHDITLTERSFASLDPSFSTVFITENEINFLAFPDVPGGMVLFGAGYGFDNLAGADWLHQKKIHYWGDIDTHGFAILNQLRGLFPHARSFLMDQQTLLVHRSLWGMEPQQEMADLARLNDEERDLYDQLRCHHWGDRVRLEQERIGFDFLLDCLGCVFKTS</sequence>
<dbReference type="Pfam" id="PF11795">
    <property type="entry name" value="DUF3322"/>
    <property type="match status" value="1"/>
</dbReference>
<dbReference type="InterPro" id="IPR014544">
    <property type="entry name" value="UCP028408"/>
</dbReference>
<evidence type="ECO:0000259" key="2">
    <source>
        <dbReference type="Pfam" id="PF11795"/>
    </source>
</evidence>
<dbReference type="InterPro" id="IPR024534">
    <property type="entry name" value="JetD_C"/>
</dbReference>
<dbReference type="InterPro" id="IPR024537">
    <property type="entry name" value="DUF3322"/>
</dbReference>
<organism evidence="3 4">
    <name type="scientific">Aminithiophilus ramosus</name>
    <dbReference type="NCBI Taxonomy" id="3029084"/>
    <lineage>
        <taxon>Bacteria</taxon>
        <taxon>Thermotogati</taxon>
        <taxon>Synergistota</taxon>
        <taxon>Synergistia</taxon>
        <taxon>Synergistales</taxon>
        <taxon>Aminithiophilaceae</taxon>
        <taxon>Aminithiophilus</taxon>
    </lineage>
</organism>
<dbReference type="PIRSF" id="PIRSF028408">
    <property type="entry name" value="UCP028408"/>
    <property type="match status" value="1"/>
</dbReference>
<evidence type="ECO:0008006" key="5">
    <source>
        <dbReference type="Google" id="ProtNLM"/>
    </source>
</evidence>
<feature type="domain" description="DUF3322" evidence="2">
    <location>
        <begin position="6"/>
        <end position="187"/>
    </location>
</feature>